<dbReference type="GO" id="GO:0005739">
    <property type="term" value="C:mitochondrion"/>
    <property type="evidence" value="ECO:0007669"/>
    <property type="project" value="UniProtKB-SubCell"/>
</dbReference>
<organism evidence="7 8">
    <name type="scientific">Emiliania huxleyi (strain CCMP1516)</name>
    <dbReference type="NCBI Taxonomy" id="280463"/>
    <lineage>
        <taxon>Eukaryota</taxon>
        <taxon>Haptista</taxon>
        <taxon>Haptophyta</taxon>
        <taxon>Prymnesiophyceae</taxon>
        <taxon>Isochrysidales</taxon>
        <taxon>Noelaerhabdaceae</taxon>
        <taxon>Emiliania</taxon>
    </lineage>
</organism>
<proteinExistence type="inferred from homology"/>
<evidence type="ECO:0000256" key="3">
    <source>
        <dbReference type="ARBA" id="ARBA00023128"/>
    </source>
</evidence>
<feature type="compositionally biased region" description="Low complexity" evidence="5">
    <location>
        <begin position="183"/>
        <end position="196"/>
    </location>
</feature>
<feature type="domain" description="TLDc" evidence="6">
    <location>
        <begin position="50"/>
        <end position="306"/>
    </location>
</feature>
<dbReference type="InterPro" id="IPR017853">
    <property type="entry name" value="GH"/>
</dbReference>
<dbReference type="EnsemblProtists" id="EOD21914">
    <property type="protein sequence ID" value="EOD21914"/>
    <property type="gene ID" value="EMIHUDRAFT_469719"/>
</dbReference>
<evidence type="ECO:0000313" key="7">
    <source>
        <dbReference type="EnsemblProtists" id="EOD21914"/>
    </source>
</evidence>
<evidence type="ECO:0000256" key="5">
    <source>
        <dbReference type="SAM" id="MobiDB-lite"/>
    </source>
</evidence>
<dbReference type="SMART" id="SM00584">
    <property type="entry name" value="TLDc"/>
    <property type="match status" value="1"/>
</dbReference>
<name>A0A0D3JEH9_EMIH1</name>
<dbReference type="GeneID" id="17267454"/>
<dbReference type="Gene3D" id="3.20.20.80">
    <property type="entry name" value="Glycosidases"/>
    <property type="match status" value="1"/>
</dbReference>
<reference evidence="7" key="2">
    <citation type="submission" date="2024-10" db="UniProtKB">
        <authorList>
            <consortium name="EnsemblProtists"/>
        </authorList>
    </citation>
    <scope>IDENTIFICATION</scope>
</reference>
<sequence>MASSLTSMLSAEQEEEDVADPSAVNLLVVVPPKLPQLMVPPSTDEDLLLRACGDGLLEQLSNAVPRRFGDTGGQWFLLHASQRDGTSLARLLRAASGAGPCVLLLRDTQGRVFGAFCSELREATARASSESAPSHSVYGTGETFLFALGRLALPPPPVARGNTPAQPRVTQMERSTSDLLAEGAAAAGEAADAAGGAEEGGGGVGSPARPPRVSVQVTPPIRRRAHATPVVFPFRWTRANEHFVATTQEGAAESLQLAIGAGGGLVLDSDISGGSSASSDTFDNPPLTLIATPAEGGADTAAATVAAPDEPSVRALRPPVPTIASQTCTTLGRSAFIALLARGLQLLALWLHLLQTLLLWAGYHSPNLAAVLDWLARSDGPPPPADHPQRIRVVERRGRRILALGDDEVVVVGGNYVLKAAPWFPPPEDVARDCRAVVANLARGSWRVPGKRVVPCWRLGCLWSGAMPSPGRLDPEWVARLEETVSTFEAHGIYCFLEVHQDAMCATNGGEGVPVWVAQHFQARPETAAGESYLVSPSHPLEIALPRLLQPLWGRLVSVQTSGEEDPWRAFSVEDEAPGRPATLMNLGNPSIRLNNYGESWRSGVLFLSKQVQNLASRLYRSHRAAADRPVFEGYVALLECLAAVWRGHANVIAIETLNEPPMGGLWDLFTGRPSRLLRFRSELWRFQAAALDALDERGALPGFSLATLLLALCDPIPWAAWRTYRRWAAGGRLLLSFHYYAPPTSCSFASATLRARAFAQLLSGSPGGVPCFLSEFVEPEAEEVARDIQRAVELGASAVAYWQFVSAQPTHTMRVGGRDVVFHKQPDGWAAYAPPVVPPVPRPDGSLARFAVCDTLDEFRAYQAQLERGEYWGAAITQFGGAEVKHGVLHALVSYARPRKALPVHKAAAVLTHLADRLAALPGEAAASAEQAALRVKSKVL</sequence>
<dbReference type="RefSeq" id="XP_005774343.1">
    <property type="nucleotide sequence ID" value="XM_005774286.1"/>
</dbReference>
<reference evidence="8" key="1">
    <citation type="journal article" date="2013" name="Nature">
        <title>Pan genome of the phytoplankton Emiliania underpins its global distribution.</title>
        <authorList>
            <person name="Read B.A."/>
            <person name="Kegel J."/>
            <person name="Klute M.J."/>
            <person name="Kuo A."/>
            <person name="Lefebvre S.C."/>
            <person name="Maumus F."/>
            <person name="Mayer C."/>
            <person name="Miller J."/>
            <person name="Monier A."/>
            <person name="Salamov A."/>
            <person name="Young J."/>
            <person name="Aguilar M."/>
            <person name="Claverie J.M."/>
            <person name="Frickenhaus S."/>
            <person name="Gonzalez K."/>
            <person name="Herman E.K."/>
            <person name="Lin Y.C."/>
            <person name="Napier J."/>
            <person name="Ogata H."/>
            <person name="Sarno A.F."/>
            <person name="Shmutz J."/>
            <person name="Schroeder D."/>
            <person name="de Vargas C."/>
            <person name="Verret F."/>
            <person name="von Dassow P."/>
            <person name="Valentin K."/>
            <person name="Van de Peer Y."/>
            <person name="Wheeler G."/>
            <person name="Dacks J.B."/>
            <person name="Delwiche C.F."/>
            <person name="Dyhrman S.T."/>
            <person name="Glockner G."/>
            <person name="John U."/>
            <person name="Richards T."/>
            <person name="Worden A.Z."/>
            <person name="Zhang X."/>
            <person name="Grigoriev I.V."/>
            <person name="Allen A.E."/>
            <person name="Bidle K."/>
            <person name="Borodovsky M."/>
            <person name="Bowler C."/>
            <person name="Brownlee C."/>
            <person name="Cock J.M."/>
            <person name="Elias M."/>
            <person name="Gladyshev V.N."/>
            <person name="Groth M."/>
            <person name="Guda C."/>
            <person name="Hadaegh A."/>
            <person name="Iglesias-Rodriguez M.D."/>
            <person name="Jenkins J."/>
            <person name="Jones B.M."/>
            <person name="Lawson T."/>
            <person name="Leese F."/>
            <person name="Lindquist E."/>
            <person name="Lobanov A."/>
            <person name="Lomsadze A."/>
            <person name="Malik S.B."/>
            <person name="Marsh M.E."/>
            <person name="Mackinder L."/>
            <person name="Mock T."/>
            <person name="Mueller-Roeber B."/>
            <person name="Pagarete A."/>
            <person name="Parker M."/>
            <person name="Probert I."/>
            <person name="Quesneville H."/>
            <person name="Raines C."/>
            <person name="Rensing S.A."/>
            <person name="Riano-Pachon D.M."/>
            <person name="Richier S."/>
            <person name="Rokitta S."/>
            <person name="Shiraiwa Y."/>
            <person name="Soanes D.M."/>
            <person name="van der Giezen M."/>
            <person name="Wahlund T.M."/>
            <person name="Williams B."/>
            <person name="Wilson W."/>
            <person name="Wolfe G."/>
            <person name="Wurch L.L."/>
        </authorList>
    </citation>
    <scope>NUCLEOTIDE SEQUENCE</scope>
</reference>
<dbReference type="Proteomes" id="UP000013827">
    <property type="component" value="Unassembled WGS sequence"/>
</dbReference>
<comment type="subcellular location">
    <subcellularLocation>
        <location evidence="1">Mitochondrion</location>
    </subcellularLocation>
</comment>
<dbReference type="KEGG" id="ehx:EMIHUDRAFT_469719"/>
<evidence type="ECO:0000259" key="6">
    <source>
        <dbReference type="PROSITE" id="PS51886"/>
    </source>
</evidence>
<keyword evidence="3" id="KW-0496">Mitochondrion</keyword>
<evidence type="ECO:0000313" key="8">
    <source>
        <dbReference type="Proteomes" id="UP000013827"/>
    </source>
</evidence>
<evidence type="ECO:0000256" key="4">
    <source>
        <dbReference type="ARBA" id="ARBA00040604"/>
    </source>
</evidence>
<dbReference type="AlphaFoldDB" id="A0A0D3JEH9"/>
<keyword evidence="8" id="KW-1185">Reference proteome</keyword>
<dbReference type="HOGENOM" id="CLU_311788_0_0_1"/>
<evidence type="ECO:0000256" key="2">
    <source>
        <dbReference type="ARBA" id="ARBA00009540"/>
    </source>
</evidence>
<comment type="similarity">
    <text evidence="2">Belongs to the OXR1 family.</text>
</comment>
<accession>A0A0D3JEH9</accession>
<dbReference type="PROSITE" id="PS51886">
    <property type="entry name" value="TLDC"/>
    <property type="match status" value="1"/>
</dbReference>
<dbReference type="PANTHER" id="PTHR23354:SF62">
    <property type="entry name" value="MUSTARD, ISOFORM V"/>
    <property type="match status" value="1"/>
</dbReference>
<dbReference type="InterPro" id="IPR006571">
    <property type="entry name" value="TLDc_dom"/>
</dbReference>
<evidence type="ECO:0000256" key="1">
    <source>
        <dbReference type="ARBA" id="ARBA00004173"/>
    </source>
</evidence>
<dbReference type="PANTHER" id="PTHR23354">
    <property type="entry name" value="NUCLEOLAR PROTEIN 7/ESTROGEN RECEPTOR COACTIVATOR-RELATED"/>
    <property type="match status" value="1"/>
</dbReference>
<dbReference type="PaxDb" id="2903-EOD21914"/>
<dbReference type="Pfam" id="PF07534">
    <property type="entry name" value="TLD"/>
    <property type="match status" value="1"/>
</dbReference>
<feature type="region of interest" description="Disordered" evidence="5">
    <location>
        <begin position="183"/>
        <end position="214"/>
    </location>
</feature>
<dbReference type="SUPFAM" id="SSF51445">
    <property type="entry name" value="(Trans)glycosidases"/>
    <property type="match status" value="1"/>
</dbReference>
<protein>
    <recommendedName>
        <fullName evidence="4">Oxidation resistance protein 1</fullName>
    </recommendedName>
</protein>